<dbReference type="GO" id="GO:0008270">
    <property type="term" value="F:zinc ion binding"/>
    <property type="evidence" value="ECO:0007669"/>
    <property type="project" value="UniProtKB-KW"/>
</dbReference>
<evidence type="ECO:0000256" key="3">
    <source>
        <dbReference type="ARBA" id="ARBA00022771"/>
    </source>
</evidence>
<keyword evidence="9" id="KW-0496">Mitochondrion</keyword>
<evidence type="ECO:0000256" key="6">
    <source>
        <dbReference type="ARBA" id="ARBA00023242"/>
    </source>
</evidence>
<keyword evidence="10" id="KW-1185">Reference proteome</keyword>
<dbReference type="InterPro" id="IPR052416">
    <property type="entry name" value="GTF3C_component"/>
</dbReference>
<feature type="region of interest" description="Disordered" evidence="7">
    <location>
        <begin position="83"/>
        <end position="151"/>
    </location>
</feature>
<dbReference type="Gene3D" id="2.130.10.10">
    <property type="entry name" value="YVTN repeat-like/Quinoprotein amine dehydrogenase"/>
    <property type="match status" value="1"/>
</dbReference>
<evidence type="ECO:0000256" key="2">
    <source>
        <dbReference type="ARBA" id="ARBA00022723"/>
    </source>
</evidence>
<dbReference type="Gene3D" id="3.30.40.10">
    <property type="entry name" value="Zinc/RING finger domain, C3HC4 (zinc finger)"/>
    <property type="match status" value="1"/>
</dbReference>
<dbReference type="PANTHER" id="PTHR15052:SF2">
    <property type="entry name" value="GENERAL TRANSCRIPTION FACTOR 3C POLYPEPTIDE 2"/>
    <property type="match status" value="1"/>
</dbReference>
<dbReference type="EMBL" id="OVEO01000008">
    <property type="protein sequence ID" value="SPQ98018.1"/>
    <property type="molecule type" value="Genomic_DNA"/>
</dbReference>
<dbReference type="InterPro" id="IPR015943">
    <property type="entry name" value="WD40/YVTN_repeat-like_dom_sf"/>
</dbReference>
<dbReference type="InterPro" id="IPR013083">
    <property type="entry name" value="Znf_RING/FYVE/PHD"/>
</dbReference>
<dbReference type="InterPro" id="IPR019786">
    <property type="entry name" value="Zinc_finger_PHD-type_CS"/>
</dbReference>
<keyword evidence="2" id="KW-0479">Metal-binding</keyword>
<keyword evidence="3" id="KW-0863">Zinc-finger</keyword>
<dbReference type="InterPro" id="IPR001680">
    <property type="entry name" value="WD40_rpt"/>
</dbReference>
<organism evidence="8 10">
    <name type="scientific">Plasmodiophora brassicae</name>
    <name type="common">Clubroot disease agent</name>
    <dbReference type="NCBI Taxonomy" id="37360"/>
    <lineage>
        <taxon>Eukaryota</taxon>
        <taxon>Sar</taxon>
        <taxon>Rhizaria</taxon>
        <taxon>Endomyxa</taxon>
        <taxon>Phytomyxea</taxon>
        <taxon>Plasmodiophorida</taxon>
        <taxon>Plasmodiophoridae</taxon>
        <taxon>Plasmodiophora</taxon>
    </lineage>
</organism>
<proteinExistence type="predicted"/>
<dbReference type="EMBL" id="CDSF01000092">
    <property type="protein sequence ID" value="CEO99650.1"/>
    <property type="molecule type" value="Genomic_DNA"/>
</dbReference>
<dbReference type="GO" id="GO:0006383">
    <property type="term" value="P:transcription by RNA polymerase III"/>
    <property type="evidence" value="ECO:0007669"/>
    <property type="project" value="TreeGrafter"/>
</dbReference>
<dbReference type="GO" id="GO:0000127">
    <property type="term" value="C:transcription factor TFIIIC complex"/>
    <property type="evidence" value="ECO:0007669"/>
    <property type="project" value="TreeGrafter"/>
</dbReference>
<keyword evidence="5" id="KW-0804">Transcription</keyword>
<evidence type="ECO:0000256" key="7">
    <source>
        <dbReference type="SAM" id="MobiDB-lite"/>
    </source>
</evidence>
<name>A0A0G4IWI6_PLABS</name>
<evidence type="ECO:0000256" key="5">
    <source>
        <dbReference type="ARBA" id="ARBA00023163"/>
    </source>
</evidence>
<dbReference type="Proteomes" id="UP000039324">
    <property type="component" value="Unassembled WGS sequence"/>
</dbReference>
<dbReference type="InterPro" id="IPR036322">
    <property type="entry name" value="WD40_repeat_dom_sf"/>
</dbReference>
<evidence type="ECO:0008006" key="12">
    <source>
        <dbReference type="Google" id="ProtNLM"/>
    </source>
</evidence>
<sequence>MDTVVMPSDGGDALPIDLGAPPIAISHGGVCTECGTVGEDDTAVRCQTCACAFHPACRRMFAVPGSATAWVCVQCRPVRKYKKRRPKKVSSEGDDDDDDSEFTPGRNSSSNNNGNNRRRRKSDAGEKPLLDEPVAKRKRQKRAHLPPSESVARMRAEDLACPYFQQIKRLALNEGSKVTVPSDPACASYYTSELPDLRNIIKFICKRMKITQTQLAERLNFNNGNMSGTLKGSYTPASHLVYIHTLAQWAYYMDRKFVDTVRQDMAKKLGLPPGEVATAEQLAAEVALDPDLVHSWINFAIPPAAREKIDMAFVHYFEPPAPMTPHKPAKSKTKLVRRRTDGDVDIARISMLDEPTFGPPIDEATAVIFQSWQQTIGDYEQLSIADLQEFVSDDYDTTEVLPSERHEVVPLQAFSVFHEASSHDIFINAGGPVTCMAWAPVASPQARPNSQPQYLIVCTQPQRKADDEAGPRPALIQIYDFGVAERDISNNIVRLRLGIVIESVGAVLCAQFCPYNKAFQLDTTPGVARLGLLAVACADGSMQILSIPHPQAISPSLALVKTRAVFRYASPESSVYTLRWHPTNAETNYPVILAGTHQGNVLLWDIRTGSTTPEQCIGVSRTVNDCVTCVTWCSKFPVQFAVASHSGIVRLYDLRSPFICLWSYDCFRPVYGLEPIFNGEGYAIAMATGFRYLGAPTQSGSTPLFWQDLPFEGVSALSVSTVPLDKEQLLMTIATDNGCALIVVLDNGVVSKKVGNKRLVQIRSTMVLRNPSQSSTTHRRVIEYGSLSHLAFMEKTARANQDVRETLRKALPRPPHSEALLNKDLCLTACAFNSNLSLARALFASGGHAGVVRVQQADVVPSS</sequence>
<dbReference type="Proteomes" id="UP000290189">
    <property type="component" value="Unassembled WGS sequence"/>
</dbReference>
<evidence type="ECO:0000313" key="9">
    <source>
        <dbReference type="EMBL" id="SPQ98018.1"/>
    </source>
</evidence>
<dbReference type="OrthoDB" id="4703at2759"/>
<gene>
    <name evidence="8" type="ORF">PBRA_007383</name>
    <name evidence="9" type="ORF">PLBR_LOCUS5233</name>
</gene>
<evidence type="ECO:0000256" key="4">
    <source>
        <dbReference type="ARBA" id="ARBA00022833"/>
    </source>
</evidence>
<dbReference type="GO" id="GO:0005634">
    <property type="term" value="C:nucleus"/>
    <property type="evidence" value="ECO:0007669"/>
    <property type="project" value="UniProtKB-SubCell"/>
</dbReference>
<keyword evidence="6" id="KW-0539">Nucleus</keyword>
<evidence type="ECO:0000313" key="11">
    <source>
        <dbReference type="Proteomes" id="UP000290189"/>
    </source>
</evidence>
<evidence type="ECO:0000313" key="8">
    <source>
        <dbReference type="EMBL" id="CEO99650.1"/>
    </source>
</evidence>
<evidence type="ECO:0000256" key="1">
    <source>
        <dbReference type="ARBA" id="ARBA00004123"/>
    </source>
</evidence>
<accession>A0A0G4IWI6</accession>
<dbReference type="STRING" id="37360.A0A0G4IWI6"/>
<dbReference type="InterPro" id="IPR011011">
    <property type="entry name" value="Znf_FYVE_PHD"/>
</dbReference>
<dbReference type="SUPFAM" id="SSF57903">
    <property type="entry name" value="FYVE/PHD zinc finger"/>
    <property type="match status" value="1"/>
</dbReference>
<dbReference type="SMART" id="SM00320">
    <property type="entry name" value="WD40"/>
    <property type="match status" value="3"/>
</dbReference>
<keyword evidence="4" id="KW-0862">Zinc</keyword>
<dbReference type="PANTHER" id="PTHR15052">
    <property type="entry name" value="RNA POLYMERASE III TRANSCRIPTION INITIATION FACTOR COMPLEX SUBUNIT"/>
    <property type="match status" value="1"/>
</dbReference>
<dbReference type="PROSITE" id="PS01359">
    <property type="entry name" value="ZF_PHD_1"/>
    <property type="match status" value="1"/>
</dbReference>
<dbReference type="SUPFAM" id="SSF50978">
    <property type="entry name" value="WD40 repeat-like"/>
    <property type="match status" value="1"/>
</dbReference>
<geneLocation type="mitochondrion" evidence="9"/>
<reference evidence="9 11" key="2">
    <citation type="submission" date="2018-03" db="EMBL/GenBank/DDBJ databases">
        <authorList>
            <person name="Fogelqvist J."/>
        </authorList>
    </citation>
    <scope>NUCLEOTIDE SEQUENCE [LARGE SCALE GENOMIC DNA]</scope>
</reference>
<comment type="subcellular location">
    <subcellularLocation>
        <location evidence="1">Nucleus</location>
    </subcellularLocation>
</comment>
<feature type="compositionally biased region" description="Acidic residues" evidence="7">
    <location>
        <begin position="92"/>
        <end position="101"/>
    </location>
</feature>
<feature type="compositionally biased region" description="Low complexity" evidence="7">
    <location>
        <begin position="105"/>
        <end position="115"/>
    </location>
</feature>
<evidence type="ECO:0000313" key="10">
    <source>
        <dbReference type="Proteomes" id="UP000039324"/>
    </source>
</evidence>
<feature type="compositionally biased region" description="Basic and acidic residues" evidence="7">
    <location>
        <begin position="122"/>
        <end position="135"/>
    </location>
</feature>
<dbReference type="AlphaFoldDB" id="A0A0G4IWI6"/>
<reference evidence="8 10" key="1">
    <citation type="submission" date="2015-02" db="EMBL/GenBank/DDBJ databases">
        <authorList>
            <person name="Chooi Y.-H."/>
        </authorList>
    </citation>
    <scope>NUCLEOTIDE SEQUENCE [LARGE SCALE GENOMIC DNA]</scope>
    <source>
        <strain evidence="8">E3</strain>
    </source>
</reference>
<protein>
    <recommendedName>
        <fullName evidence="12">PHD-type domain-containing protein</fullName>
    </recommendedName>
</protein>